<dbReference type="Proteomes" id="UP001287356">
    <property type="component" value="Unassembled WGS sequence"/>
</dbReference>
<keyword evidence="1" id="KW-0732">Signal</keyword>
<reference evidence="2" key="1">
    <citation type="journal article" date="2023" name="Mol. Phylogenet. Evol.">
        <title>Genome-scale phylogeny and comparative genomics of the fungal order Sordariales.</title>
        <authorList>
            <person name="Hensen N."/>
            <person name="Bonometti L."/>
            <person name="Westerberg I."/>
            <person name="Brannstrom I.O."/>
            <person name="Guillou S."/>
            <person name="Cros-Aarteil S."/>
            <person name="Calhoun S."/>
            <person name="Haridas S."/>
            <person name="Kuo A."/>
            <person name="Mondo S."/>
            <person name="Pangilinan J."/>
            <person name="Riley R."/>
            <person name="LaButti K."/>
            <person name="Andreopoulos B."/>
            <person name="Lipzen A."/>
            <person name="Chen C."/>
            <person name="Yan M."/>
            <person name="Daum C."/>
            <person name="Ng V."/>
            <person name="Clum A."/>
            <person name="Steindorff A."/>
            <person name="Ohm R.A."/>
            <person name="Martin F."/>
            <person name="Silar P."/>
            <person name="Natvig D.O."/>
            <person name="Lalanne C."/>
            <person name="Gautier V."/>
            <person name="Ament-Velasquez S.L."/>
            <person name="Kruys A."/>
            <person name="Hutchinson M.I."/>
            <person name="Powell A.J."/>
            <person name="Barry K."/>
            <person name="Miller A.N."/>
            <person name="Grigoriev I.V."/>
            <person name="Debuchy R."/>
            <person name="Gladieux P."/>
            <person name="Hiltunen Thoren M."/>
            <person name="Johannesson H."/>
        </authorList>
    </citation>
    <scope>NUCLEOTIDE SEQUENCE</scope>
    <source>
        <strain evidence="2">CBS 958.72</strain>
    </source>
</reference>
<accession>A0AAE0NKJ6</accession>
<protein>
    <submittedName>
        <fullName evidence="2">Uncharacterized protein</fullName>
    </submittedName>
</protein>
<name>A0AAE0NKJ6_9PEZI</name>
<comment type="caution">
    <text evidence="2">The sequence shown here is derived from an EMBL/GenBank/DDBJ whole genome shotgun (WGS) entry which is preliminary data.</text>
</comment>
<gene>
    <name evidence="2" type="ORF">B0T24DRAFT_603769</name>
</gene>
<sequence length="121" mass="13251">MSGVASLILCPIVKFTAGSSTPLGGNASRASSLVYRRMRRTLGAIASNPSISIGPQLAQPWRRRRTTGATEVSLLPPLDCEVSYRYLMYHAVMRSTYQKVCKGVGVSQVELRQINKDVLHT</sequence>
<feature type="signal peptide" evidence="1">
    <location>
        <begin position="1"/>
        <end position="18"/>
    </location>
</feature>
<reference evidence="2" key="2">
    <citation type="submission" date="2023-06" db="EMBL/GenBank/DDBJ databases">
        <authorList>
            <consortium name="Lawrence Berkeley National Laboratory"/>
            <person name="Haridas S."/>
            <person name="Hensen N."/>
            <person name="Bonometti L."/>
            <person name="Westerberg I."/>
            <person name="Brannstrom I.O."/>
            <person name="Guillou S."/>
            <person name="Cros-Aarteil S."/>
            <person name="Calhoun S."/>
            <person name="Kuo A."/>
            <person name="Mondo S."/>
            <person name="Pangilinan J."/>
            <person name="Riley R."/>
            <person name="Labutti K."/>
            <person name="Andreopoulos B."/>
            <person name="Lipzen A."/>
            <person name="Chen C."/>
            <person name="Yanf M."/>
            <person name="Daum C."/>
            <person name="Ng V."/>
            <person name="Clum A."/>
            <person name="Steindorff A."/>
            <person name="Ohm R."/>
            <person name="Martin F."/>
            <person name="Silar P."/>
            <person name="Natvig D."/>
            <person name="Lalanne C."/>
            <person name="Gautier V."/>
            <person name="Ament-Velasquez S.L."/>
            <person name="Kruys A."/>
            <person name="Hutchinson M.I."/>
            <person name="Powell A.J."/>
            <person name="Barry K."/>
            <person name="Miller A.N."/>
            <person name="Grigoriev I.V."/>
            <person name="Debuchy R."/>
            <person name="Gladieux P."/>
            <person name="Thoren M.H."/>
            <person name="Johannesson H."/>
        </authorList>
    </citation>
    <scope>NUCLEOTIDE SEQUENCE</scope>
    <source>
        <strain evidence="2">CBS 958.72</strain>
    </source>
</reference>
<evidence type="ECO:0000256" key="1">
    <source>
        <dbReference type="SAM" id="SignalP"/>
    </source>
</evidence>
<dbReference type="AlphaFoldDB" id="A0AAE0NKJ6"/>
<proteinExistence type="predicted"/>
<organism evidence="2 3">
    <name type="scientific">Lasiosphaeria ovina</name>
    <dbReference type="NCBI Taxonomy" id="92902"/>
    <lineage>
        <taxon>Eukaryota</taxon>
        <taxon>Fungi</taxon>
        <taxon>Dikarya</taxon>
        <taxon>Ascomycota</taxon>
        <taxon>Pezizomycotina</taxon>
        <taxon>Sordariomycetes</taxon>
        <taxon>Sordariomycetidae</taxon>
        <taxon>Sordariales</taxon>
        <taxon>Lasiosphaeriaceae</taxon>
        <taxon>Lasiosphaeria</taxon>
    </lineage>
</organism>
<dbReference type="EMBL" id="JAULSN010000001">
    <property type="protein sequence ID" value="KAK3383115.1"/>
    <property type="molecule type" value="Genomic_DNA"/>
</dbReference>
<keyword evidence="3" id="KW-1185">Reference proteome</keyword>
<feature type="chain" id="PRO_5042057410" evidence="1">
    <location>
        <begin position="19"/>
        <end position="121"/>
    </location>
</feature>
<evidence type="ECO:0000313" key="3">
    <source>
        <dbReference type="Proteomes" id="UP001287356"/>
    </source>
</evidence>
<evidence type="ECO:0000313" key="2">
    <source>
        <dbReference type="EMBL" id="KAK3383115.1"/>
    </source>
</evidence>